<keyword evidence="3 4" id="KW-0998">Cell outer membrane</keyword>
<dbReference type="InterPro" id="IPR007450">
    <property type="entry name" value="BamE_dom"/>
</dbReference>
<dbReference type="InterPro" id="IPR026592">
    <property type="entry name" value="BamE"/>
</dbReference>
<comment type="subunit">
    <text evidence="4">Part of the Bam complex.</text>
</comment>
<name>A0A554XM43_9BURK</name>
<dbReference type="Gene3D" id="3.30.1450.10">
    <property type="match status" value="1"/>
</dbReference>
<protein>
    <recommendedName>
        <fullName evidence="4">Outer membrane protein assembly factor BamE</fullName>
    </recommendedName>
</protein>
<keyword evidence="4" id="KW-0564">Palmitate</keyword>
<comment type="caution">
    <text evidence="8">The sequence shown here is derived from an EMBL/GenBank/DDBJ whole genome shotgun (WGS) entry which is preliminary data.</text>
</comment>
<evidence type="ECO:0000256" key="2">
    <source>
        <dbReference type="ARBA" id="ARBA00023136"/>
    </source>
</evidence>
<evidence type="ECO:0000256" key="4">
    <source>
        <dbReference type="HAMAP-Rule" id="MF_00925"/>
    </source>
</evidence>
<sequence>MKPAAPPMPSTPRRLVRRAVWLAPLLALAGCSALDGAASRLSTIGGLVTPYRMDILQGNVVVREQVQALQPGMTREQVQAILGTPLVASVFHANRWDYVFTFQRQGQAPQRRVVSVFFQGDRLERVQADELPTEEEFVSSLDVRRKAAQPPVLEATEEQLKAFEAKAPAPRTASPVPAAAEPAASPAPAAAPSYPPLEPR</sequence>
<feature type="domain" description="Outer membrane protein assembly factor BamE" evidence="7">
    <location>
        <begin position="58"/>
        <end position="126"/>
    </location>
</feature>
<accession>A0A554XM43</accession>
<dbReference type="PANTHER" id="PTHR37482">
    <property type="entry name" value="OUTER MEMBRANE PROTEIN ASSEMBLY FACTOR BAME"/>
    <property type="match status" value="1"/>
</dbReference>
<evidence type="ECO:0000256" key="1">
    <source>
        <dbReference type="ARBA" id="ARBA00022729"/>
    </source>
</evidence>
<comment type="similarity">
    <text evidence="4">Belongs to the BamE family.</text>
</comment>
<dbReference type="InterPro" id="IPR037873">
    <property type="entry name" value="BamE-like"/>
</dbReference>
<keyword evidence="4" id="KW-0449">Lipoprotein</keyword>
<dbReference type="HAMAP" id="MF_00925">
    <property type="entry name" value="OM_assembly_BamE"/>
    <property type="match status" value="1"/>
</dbReference>
<gene>
    <name evidence="4 8" type="primary">bamE</name>
    <name evidence="8" type="ORF">Tfont_01569</name>
</gene>
<dbReference type="GO" id="GO:0030674">
    <property type="term" value="F:protein-macromolecule adaptor activity"/>
    <property type="evidence" value="ECO:0007669"/>
    <property type="project" value="TreeGrafter"/>
</dbReference>
<dbReference type="GO" id="GO:1990063">
    <property type="term" value="C:Bam protein complex"/>
    <property type="evidence" value="ECO:0007669"/>
    <property type="project" value="TreeGrafter"/>
</dbReference>
<feature type="signal peptide" evidence="6">
    <location>
        <begin position="1"/>
        <end position="29"/>
    </location>
</feature>
<reference evidence="8 9" key="1">
    <citation type="submission" date="2019-07" db="EMBL/GenBank/DDBJ databases">
        <title>Tepidimonas fonticaldi AT-A2 draft genome.</title>
        <authorList>
            <person name="Da Costa M.S."/>
            <person name="Froufe H.J.C."/>
            <person name="Egas C."/>
            <person name="Albuquerque L."/>
        </authorList>
    </citation>
    <scope>NUCLEOTIDE SEQUENCE [LARGE SCALE GENOMIC DNA]</scope>
    <source>
        <strain evidence="8 9">AT-A2</strain>
    </source>
</reference>
<dbReference type="PROSITE" id="PS51257">
    <property type="entry name" value="PROKAR_LIPOPROTEIN"/>
    <property type="match status" value="1"/>
</dbReference>
<evidence type="ECO:0000259" key="7">
    <source>
        <dbReference type="Pfam" id="PF04355"/>
    </source>
</evidence>
<feature type="chain" id="PRO_5022277510" description="Outer membrane protein assembly factor BamE" evidence="6">
    <location>
        <begin position="30"/>
        <end position="200"/>
    </location>
</feature>
<comment type="subcellular location">
    <subcellularLocation>
        <location evidence="4">Cell outer membrane</location>
        <topology evidence="4">Lipid-anchor</topology>
    </subcellularLocation>
</comment>
<feature type="region of interest" description="Disordered" evidence="5">
    <location>
        <begin position="148"/>
        <end position="200"/>
    </location>
</feature>
<evidence type="ECO:0000256" key="5">
    <source>
        <dbReference type="SAM" id="MobiDB-lite"/>
    </source>
</evidence>
<evidence type="ECO:0000256" key="6">
    <source>
        <dbReference type="SAM" id="SignalP"/>
    </source>
</evidence>
<dbReference type="PANTHER" id="PTHR37482:SF1">
    <property type="entry name" value="OUTER MEMBRANE PROTEIN ASSEMBLY FACTOR BAME"/>
    <property type="match status" value="1"/>
</dbReference>
<evidence type="ECO:0000256" key="3">
    <source>
        <dbReference type="ARBA" id="ARBA00023237"/>
    </source>
</evidence>
<dbReference type="Proteomes" id="UP000316388">
    <property type="component" value="Unassembled WGS sequence"/>
</dbReference>
<keyword evidence="1 4" id="KW-0732">Signal</keyword>
<dbReference type="Pfam" id="PF04355">
    <property type="entry name" value="BamE"/>
    <property type="match status" value="1"/>
</dbReference>
<dbReference type="AlphaFoldDB" id="A0A554XM43"/>
<evidence type="ECO:0000313" key="8">
    <source>
        <dbReference type="EMBL" id="TSE36857.1"/>
    </source>
</evidence>
<keyword evidence="2 4" id="KW-0472">Membrane</keyword>
<organism evidence="8 9">
    <name type="scientific">Tepidimonas fonticaldi</name>
    <dbReference type="NCBI Taxonomy" id="1101373"/>
    <lineage>
        <taxon>Bacteria</taxon>
        <taxon>Pseudomonadati</taxon>
        <taxon>Pseudomonadota</taxon>
        <taxon>Betaproteobacteria</taxon>
        <taxon>Burkholderiales</taxon>
        <taxon>Tepidimonas</taxon>
    </lineage>
</organism>
<feature type="compositionally biased region" description="Low complexity" evidence="5">
    <location>
        <begin position="173"/>
        <end position="192"/>
    </location>
</feature>
<dbReference type="EMBL" id="VJOO01000013">
    <property type="protein sequence ID" value="TSE36857.1"/>
    <property type="molecule type" value="Genomic_DNA"/>
</dbReference>
<comment type="function">
    <text evidence="4">Part of the outer membrane protein assembly complex, which is involved in assembly and insertion of beta-barrel proteins into the outer membrane.</text>
</comment>
<proteinExistence type="inferred from homology"/>
<evidence type="ECO:0000313" key="9">
    <source>
        <dbReference type="Proteomes" id="UP000316388"/>
    </source>
</evidence>
<dbReference type="GO" id="GO:0043165">
    <property type="term" value="P:Gram-negative-bacterium-type cell outer membrane assembly"/>
    <property type="evidence" value="ECO:0007669"/>
    <property type="project" value="UniProtKB-UniRule"/>
</dbReference>
<dbReference type="GO" id="GO:0051205">
    <property type="term" value="P:protein insertion into membrane"/>
    <property type="evidence" value="ECO:0007669"/>
    <property type="project" value="UniProtKB-UniRule"/>
</dbReference>